<dbReference type="PANTHER" id="PTHR14097:SF7">
    <property type="entry name" value="OXIDOREDUCTASE HTATIP2"/>
    <property type="match status" value="1"/>
</dbReference>
<dbReference type="Gene3D" id="3.40.50.720">
    <property type="entry name" value="NAD(P)-binding Rossmann-like Domain"/>
    <property type="match status" value="1"/>
</dbReference>
<organism evidence="4 5">
    <name type="scientific">Ambispora gerdemannii</name>
    <dbReference type="NCBI Taxonomy" id="144530"/>
    <lineage>
        <taxon>Eukaryota</taxon>
        <taxon>Fungi</taxon>
        <taxon>Fungi incertae sedis</taxon>
        <taxon>Mucoromycota</taxon>
        <taxon>Glomeromycotina</taxon>
        <taxon>Glomeromycetes</taxon>
        <taxon>Archaeosporales</taxon>
        <taxon>Ambisporaceae</taxon>
        <taxon>Ambispora</taxon>
    </lineage>
</organism>
<sequence length="236" mass="26160">MSTALILGASGATGKPLLRNILQSERFAKVISVGRKEIAYDGPNKEKLEQKLVDFENLEQHKEAFVGYDVVFCTLGTTRANAGSAERFVAIDKGYVINSAKLIRAQNPNRPIHYLYCSSGGANANSMILYSRTKGEIEKELGEIGFSRVSIFQPGFLEVNEKRADRGLIHNITLGVAIGAMKLFRMKYYINVETLATAIHRWGIGETKGVTVESKTLENGTQFEILTQNHLYQLAE</sequence>
<dbReference type="Proteomes" id="UP000789831">
    <property type="component" value="Unassembled WGS sequence"/>
</dbReference>
<dbReference type="Pfam" id="PF13460">
    <property type="entry name" value="NAD_binding_10"/>
    <property type="match status" value="1"/>
</dbReference>
<proteinExistence type="inferred from homology"/>
<dbReference type="PANTHER" id="PTHR14097">
    <property type="entry name" value="OXIDOREDUCTASE HTATIP2"/>
    <property type="match status" value="1"/>
</dbReference>
<dbReference type="InterPro" id="IPR016040">
    <property type="entry name" value="NAD(P)-bd_dom"/>
</dbReference>
<dbReference type="SUPFAM" id="SSF51735">
    <property type="entry name" value="NAD(P)-binding Rossmann-fold domains"/>
    <property type="match status" value="1"/>
</dbReference>
<dbReference type="InterPro" id="IPR036291">
    <property type="entry name" value="NAD(P)-bd_dom_sf"/>
</dbReference>
<evidence type="ECO:0000313" key="5">
    <source>
        <dbReference type="Proteomes" id="UP000789831"/>
    </source>
</evidence>
<evidence type="ECO:0000256" key="2">
    <source>
        <dbReference type="ARBA" id="ARBA00006617"/>
    </source>
</evidence>
<gene>
    <name evidence="4" type="ORF">AGERDE_LOCUS7322</name>
</gene>
<name>A0A9N9FWA9_9GLOM</name>
<reference evidence="4" key="1">
    <citation type="submission" date="2021-06" db="EMBL/GenBank/DDBJ databases">
        <authorList>
            <person name="Kallberg Y."/>
            <person name="Tangrot J."/>
            <person name="Rosling A."/>
        </authorList>
    </citation>
    <scope>NUCLEOTIDE SEQUENCE</scope>
    <source>
        <strain evidence="4">MT106</strain>
    </source>
</reference>
<evidence type="ECO:0000256" key="1">
    <source>
        <dbReference type="ARBA" id="ARBA00004450"/>
    </source>
</evidence>
<dbReference type="AlphaFoldDB" id="A0A9N9FWA9"/>
<evidence type="ECO:0000259" key="3">
    <source>
        <dbReference type="Pfam" id="PF13460"/>
    </source>
</evidence>
<dbReference type="EMBL" id="CAJVPL010001318">
    <property type="protein sequence ID" value="CAG8564591.1"/>
    <property type="molecule type" value="Genomic_DNA"/>
</dbReference>
<comment type="similarity">
    <text evidence="2">Belongs to the FMP52 family.</text>
</comment>
<feature type="domain" description="NAD(P)-binding" evidence="3">
    <location>
        <begin position="8"/>
        <end position="124"/>
    </location>
</feature>
<evidence type="ECO:0000313" key="4">
    <source>
        <dbReference type="EMBL" id="CAG8564591.1"/>
    </source>
</evidence>
<dbReference type="GO" id="GO:0051170">
    <property type="term" value="P:import into nucleus"/>
    <property type="evidence" value="ECO:0007669"/>
    <property type="project" value="TreeGrafter"/>
</dbReference>
<dbReference type="OrthoDB" id="430436at2759"/>
<keyword evidence="5" id="KW-1185">Reference proteome</keyword>
<comment type="subcellular location">
    <subcellularLocation>
        <location evidence="1">Mitochondrion outer membrane</location>
        <topology evidence="1">Peripheral membrane protein</topology>
    </subcellularLocation>
</comment>
<accession>A0A9N9FWA9</accession>
<comment type="caution">
    <text evidence="4">The sequence shown here is derived from an EMBL/GenBank/DDBJ whole genome shotgun (WGS) entry which is preliminary data.</text>
</comment>
<protein>
    <submittedName>
        <fullName evidence="4">10416_t:CDS:1</fullName>
    </submittedName>
</protein>
<dbReference type="GO" id="GO:0005741">
    <property type="term" value="C:mitochondrial outer membrane"/>
    <property type="evidence" value="ECO:0007669"/>
    <property type="project" value="UniProtKB-SubCell"/>
</dbReference>